<reference evidence="1 2" key="1">
    <citation type="journal article" date="2018" name="Front. Microbiol.">
        <title>Jumbo Bacteriophages Are Represented Within an Increasing Diversity of Environmental Viruses Infecting the Emerging Phytopathogen, Dickeya solani.</title>
        <authorList>
            <person name="Day A.W."/>
            <person name="Ahn J."/>
            <person name="Salmond G.P.C."/>
        </authorList>
    </citation>
    <scope>NUCLEOTIDE SEQUENCE [LARGE SCALE GENOMIC DNA]</scope>
</reference>
<proteinExistence type="predicted"/>
<evidence type="ECO:0000313" key="1">
    <source>
        <dbReference type="EMBL" id="AXG66411.1"/>
    </source>
</evidence>
<sequence>MTDSNKGRHQLICRLPESLPPFDSALIDLDKKGMLKLLLSAAPDVCQIVTLSSAKTPLAKYFPMLFRKKFRCINFSLEFPNDLLLSGRVVHLFVRNKPLFTALSPLFYRGSSCLHELSQCSGRVIDLYVGGLTLHEALKERIGIKESIVFMEEQ</sequence>
<gene>
    <name evidence="1" type="ORF">JA13_008</name>
</gene>
<organism evidence="1 2">
    <name type="scientific">Dickeya phage vB_DsoM_JA13</name>
    <dbReference type="NCBI Taxonomy" id="2283030"/>
    <lineage>
        <taxon>Viruses</taxon>
        <taxon>Duplodnaviria</taxon>
        <taxon>Heunggongvirae</taxon>
        <taxon>Uroviricota</taxon>
        <taxon>Caudoviricetes</taxon>
        <taxon>Salmondvirus</taxon>
        <taxon>Salmondvirus JA11</taxon>
    </lineage>
</organism>
<dbReference type="EMBL" id="MH460460">
    <property type="protein sequence ID" value="AXG66411.1"/>
    <property type="molecule type" value="Genomic_DNA"/>
</dbReference>
<name>A0A384ZVZ1_9CAUD</name>
<accession>A0A384ZVZ1</accession>
<dbReference type="Proteomes" id="UP000263742">
    <property type="component" value="Segment"/>
</dbReference>
<protein>
    <submittedName>
        <fullName evidence="1">Uncharacterized protein</fullName>
    </submittedName>
</protein>
<evidence type="ECO:0000313" key="2">
    <source>
        <dbReference type="Proteomes" id="UP000263742"/>
    </source>
</evidence>